<name>A0A7W8PQ70_PARAM</name>
<feature type="domain" description="Amidohydrolase-related" evidence="2">
    <location>
        <begin position="43"/>
        <end position="359"/>
    </location>
</feature>
<proteinExistence type="inferred from homology"/>
<gene>
    <name evidence="3" type="ORF">HDG40_000759</name>
</gene>
<dbReference type="Gene3D" id="3.20.20.140">
    <property type="entry name" value="Metal-dependent hydrolases"/>
    <property type="match status" value="1"/>
</dbReference>
<dbReference type="PANTHER" id="PTHR43569">
    <property type="entry name" value="AMIDOHYDROLASE"/>
    <property type="match status" value="1"/>
</dbReference>
<dbReference type="Proteomes" id="UP000592780">
    <property type="component" value="Unassembled WGS sequence"/>
</dbReference>
<dbReference type="InterPro" id="IPR032466">
    <property type="entry name" value="Metal_Hydrolase"/>
</dbReference>
<keyword evidence="3" id="KW-0378">Hydrolase</keyword>
<dbReference type="GO" id="GO:0016787">
    <property type="term" value="F:hydrolase activity"/>
    <property type="evidence" value="ECO:0007669"/>
    <property type="project" value="UniProtKB-KW"/>
</dbReference>
<dbReference type="OrthoDB" id="9787654at2"/>
<organism evidence="3 4">
    <name type="scientific">Paraburkholderia atlantica</name>
    <dbReference type="NCBI Taxonomy" id="2654982"/>
    <lineage>
        <taxon>Bacteria</taxon>
        <taxon>Pseudomonadati</taxon>
        <taxon>Pseudomonadota</taxon>
        <taxon>Betaproteobacteria</taxon>
        <taxon>Burkholderiales</taxon>
        <taxon>Burkholderiaceae</taxon>
        <taxon>Paraburkholderia</taxon>
    </lineage>
</organism>
<dbReference type="PANTHER" id="PTHR43569:SF1">
    <property type="entry name" value="BLL3371 PROTEIN"/>
    <property type="match status" value="1"/>
</dbReference>
<dbReference type="InterPro" id="IPR052350">
    <property type="entry name" value="Metallo-dep_Lactonases"/>
</dbReference>
<protein>
    <submittedName>
        <fullName evidence="3">Putative TIM-barrel fold metal-dependent hydrolase</fullName>
    </submittedName>
</protein>
<keyword evidence="4" id="KW-1185">Reference proteome</keyword>
<evidence type="ECO:0000313" key="3">
    <source>
        <dbReference type="EMBL" id="MBB5422618.1"/>
    </source>
</evidence>
<comment type="similarity">
    <text evidence="1">Belongs to the metallo-dependent hydrolases superfamily.</text>
</comment>
<comment type="caution">
    <text evidence="3">The sequence shown here is derived from an EMBL/GenBank/DDBJ whole genome shotgun (WGS) entry which is preliminary data.</text>
</comment>
<dbReference type="Pfam" id="PF04909">
    <property type="entry name" value="Amidohydro_2"/>
    <property type="match status" value="1"/>
</dbReference>
<evidence type="ECO:0000313" key="4">
    <source>
        <dbReference type="Proteomes" id="UP000592780"/>
    </source>
</evidence>
<evidence type="ECO:0000256" key="1">
    <source>
        <dbReference type="ARBA" id="ARBA00038310"/>
    </source>
</evidence>
<evidence type="ECO:0000259" key="2">
    <source>
        <dbReference type="Pfam" id="PF04909"/>
    </source>
</evidence>
<reference evidence="3 4" key="1">
    <citation type="submission" date="2020-08" db="EMBL/GenBank/DDBJ databases">
        <title>Genomic Encyclopedia of Type Strains, Phase IV (KMG-V): Genome sequencing to study the core and pangenomes of soil and plant-associated prokaryotes.</title>
        <authorList>
            <person name="Whitman W."/>
        </authorList>
    </citation>
    <scope>NUCLEOTIDE SEQUENCE [LARGE SCALE GENOMIC DNA]</scope>
    <source>
        <strain evidence="3 4">JPY158</strain>
    </source>
</reference>
<dbReference type="InterPro" id="IPR006680">
    <property type="entry name" value="Amidohydro-rel"/>
</dbReference>
<sequence length="371" mass="40831">MPAEQQHCSEKSAVTNSSTHLPVRAEWLATHSEMALDPALPVIDSHHHLYDRPGSRYLFDDLLCDIRDGHNVRATVIVQARSMLRADVPAHLQPLGETEFANGVAAMSASGIYGDARVCAGIVGFADLTLGDAIRPVLERHISLAGGPIDTGGRFRGVRQSLTWDADASLTNPLYPTTQSMMDEPLFRRGFAHLAPLGLSFEAWVFFHQLSRVAGLARAFPQTQIVLNHCGGVLGIAAYANRQAEVFTHWKLGLQELADCPNVMVKLSGLGMRLGGFAFSDRERAPSSDELADAWRPWIDTCIDTFGPDRCMYGSNFPVDKGSYGYGIGLNALKRLTAEYSRDDRANIFWRSAQTFYRLPESSMVMSSSNR</sequence>
<dbReference type="AlphaFoldDB" id="A0A7W8PQ70"/>
<dbReference type="EMBL" id="JACHDD010000001">
    <property type="protein sequence ID" value="MBB5422618.1"/>
    <property type="molecule type" value="Genomic_DNA"/>
</dbReference>
<accession>A0A7W8PQ70</accession>
<dbReference type="RefSeq" id="WP_018434028.1">
    <property type="nucleotide sequence ID" value="NZ_JACHDD010000001.1"/>
</dbReference>
<dbReference type="SUPFAM" id="SSF51556">
    <property type="entry name" value="Metallo-dependent hydrolases"/>
    <property type="match status" value="1"/>
</dbReference>